<sequence length="119" mass="12946">MAVLAAGPRQNLIALEVPGADWAGGIGQFGVRRQLLVFSHRTLLRAIRERDLSKETDVAAVARSLVAMLDWTGEETTGRLGTWPAAREFSARVLASASGRVAREYVAGYLNRRHALCSL</sequence>
<organism evidence="1 2">
    <name type="scientific">Nocardia brasiliensis</name>
    <dbReference type="NCBI Taxonomy" id="37326"/>
    <lineage>
        <taxon>Bacteria</taxon>
        <taxon>Bacillati</taxon>
        <taxon>Actinomycetota</taxon>
        <taxon>Actinomycetes</taxon>
        <taxon>Mycobacteriales</taxon>
        <taxon>Nocardiaceae</taxon>
        <taxon>Nocardia</taxon>
    </lineage>
</organism>
<dbReference type="EMBL" id="CP046171">
    <property type="protein sequence ID" value="QIS04934.1"/>
    <property type="molecule type" value="Genomic_DNA"/>
</dbReference>
<evidence type="ECO:0000313" key="1">
    <source>
        <dbReference type="EMBL" id="QIS04934.1"/>
    </source>
</evidence>
<reference evidence="1 2" key="1">
    <citation type="journal article" date="2019" name="ACS Chem. Biol.">
        <title>Identification and Mobilization of a Cryptic Antibiotic Biosynthesis Gene Locus from a Human-Pathogenic Nocardia Isolate.</title>
        <authorList>
            <person name="Herisse M."/>
            <person name="Ishida K."/>
            <person name="Porter J.L."/>
            <person name="Howden B."/>
            <person name="Hertweck C."/>
            <person name="Stinear T.P."/>
            <person name="Pidot S.J."/>
        </authorList>
    </citation>
    <scope>NUCLEOTIDE SEQUENCE [LARGE SCALE GENOMIC DNA]</scope>
    <source>
        <strain evidence="1 2">AUSMDU00024985</strain>
    </source>
</reference>
<name>A0A6G9XVH5_NOCBR</name>
<dbReference type="Proteomes" id="UP000501705">
    <property type="component" value="Chromosome"/>
</dbReference>
<dbReference type="RefSeq" id="WP_167464033.1">
    <property type="nucleotide sequence ID" value="NZ_CP046171.1"/>
</dbReference>
<gene>
    <name evidence="1" type="ORF">F5X71_23720</name>
</gene>
<protein>
    <submittedName>
        <fullName evidence="1">Uncharacterized protein</fullName>
    </submittedName>
</protein>
<dbReference type="AlphaFoldDB" id="A0A6G9XVH5"/>
<evidence type="ECO:0000313" key="2">
    <source>
        <dbReference type="Proteomes" id="UP000501705"/>
    </source>
</evidence>
<proteinExistence type="predicted"/>
<accession>A0A6G9XVH5</accession>